<dbReference type="EMBL" id="JAVHJO010000002">
    <property type="protein sequence ID" value="KAK6542691.1"/>
    <property type="molecule type" value="Genomic_DNA"/>
</dbReference>
<name>A0AAV9XMC6_9PEZI</name>
<gene>
    <name evidence="2" type="ORF">TWF694_006635</name>
</gene>
<accession>A0AAV9XMC6</accession>
<sequence length="196" mass="20810">MKSTIILSLVAIASAIAIGPDQKCGGFAGFACEGNKICVRDPQGPWPCADCFGICVDPHIPGMPMRPGHPVATRSTPPQKLCGGPQGLRCEMNEYCQADVTKHCPECYGTCRPRVQCDILLQDGCQEGQFCAADPIIGPRCPLCPGHCVDKPLRKRNMNFGGKQCGGFMGLACGEGEICVNNNRGCADCFGKCIKA</sequence>
<comment type="caution">
    <text evidence="2">The sequence shown here is derived from an EMBL/GenBank/DDBJ whole genome shotgun (WGS) entry which is preliminary data.</text>
</comment>
<organism evidence="2 3">
    <name type="scientific">Orbilia ellipsospora</name>
    <dbReference type="NCBI Taxonomy" id="2528407"/>
    <lineage>
        <taxon>Eukaryota</taxon>
        <taxon>Fungi</taxon>
        <taxon>Dikarya</taxon>
        <taxon>Ascomycota</taxon>
        <taxon>Pezizomycotina</taxon>
        <taxon>Orbiliomycetes</taxon>
        <taxon>Orbiliales</taxon>
        <taxon>Orbiliaceae</taxon>
        <taxon>Orbilia</taxon>
    </lineage>
</organism>
<evidence type="ECO:0000313" key="2">
    <source>
        <dbReference type="EMBL" id="KAK6542691.1"/>
    </source>
</evidence>
<evidence type="ECO:0000313" key="3">
    <source>
        <dbReference type="Proteomes" id="UP001365542"/>
    </source>
</evidence>
<dbReference type="Proteomes" id="UP001365542">
    <property type="component" value="Unassembled WGS sequence"/>
</dbReference>
<proteinExistence type="predicted"/>
<reference evidence="2 3" key="1">
    <citation type="submission" date="2019-10" db="EMBL/GenBank/DDBJ databases">
        <authorList>
            <person name="Palmer J.M."/>
        </authorList>
    </citation>
    <scope>NUCLEOTIDE SEQUENCE [LARGE SCALE GENOMIC DNA]</scope>
    <source>
        <strain evidence="2 3">TWF694</strain>
    </source>
</reference>
<feature type="signal peptide" evidence="1">
    <location>
        <begin position="1"/>
        <end position="15"/>
    </location>
</feature>
<keyword evidence="1" id="KW-0732">Signal</keyword>
<feature type="chain" id="PRO_5043979141" evidence="1">
    <location>
        <begin position="16"/>
        <end position="196"/>
    </location>
</feature>
<keyword evidence="3" id="KW-1185">Reference proteome</keyword>
<evidence type="ECO:0000256" key="1">
    <source>
        <dbReference type="SAM" id="SignalP"/>
    </source>
</evidence>
<dbReference type="AlphaFoldDB" id="A0AAV9XMC6"/>
<protein>
    <submittedName>
        <fullName evidence="2">Uncharacterized protein</fullName>
    </submittedName>
</protein>